<accession>A0A059F531</accession>
<evidence type="ECO:0000313" key="2">
    <source>
        <dbReference type="Proteomes" id="UP000030655"/>
    </source>
</evidence>
<gene>
    <name evidence="1" type="ORF">H312_00066</name>
</gene>
<proteinExistence type="predicted"/>
<keyword evidence="2" id="KW-1185">Reference proteome</keyword>
<dbReference type="AlphaFoldDB" id="A0A059F531"/>
<dbReference type="Proteomes" id="UP000030655">
    <property type="component" value="Unassembled WGS sequence"/>
</dbReference>
<dbReference type="OrthoDB" id="10396815at2759"/>
<reference evidence="1 2" key="2">
    <citation type="submission" date="2014-03" db="EMBL/GenBank/DDBJ databases">
        <title>The Genome Sequence of Anncaliia algerae insect isolate PRA339.</title>
        <authorList>
            <consortium name="The Broad Institute Genome Sequencing Platform"/>
            <consortium name="The Broad Institute Genome Sequencing Center for Infectious Disease"/>
            <person name="Cuomo C."/>
            <person name="Becnel J."/>
            <person name="Sanscrainte N."/>
            <person name="Walker B."/>
            <person name="Young S.K."/>
            <person name="Zeng Q."/>
            <person name="Gargeya S."/>
            <person name="Fitzgerald M."/>
            <person name="Haas B."/>
            <person name="Abouelleil A."/>
            <person name="Alvarado L."/>
            <person name="Arachchi H.M."/>
            <person name="Berlin A.M."/>
            <person name="Chapman S.B."/>
            <person name="Dewar J."/>
            <person name="Goldberg J."/>
            <person name="Griggs A."/>
            <person name="Gujja S."/>
            <person name="Hansen M."/>
            <person name="Howarth C."/>
            <person name="Imamovic A."/>
            <person name="Larimer J."/>
            <person name="McCowan C."/>
            <person name="Murphy C."/>
            <person name="Neiman D."/>
            <person name="Pearson M."/>
            <person name="Priest M."/>
            <person name="Roberts A."/>
            <person name="Saif S."/>
            <person name="Shea T."/>
            <person name="Sisk P."/>
            <person name="Sykes S."/>
            <person name="Wortman J."/>
            <person name="Nusbaum C."/>
            <person name="Birren B."/>
        </authorList>
    </citation>
    <scope>NUCLEOTIDE SEQUENCE [LARGE SCALE GENOMIC DNA]</scope>
    <source>
        <strain evidence="1 2">PRA339</strain>
    </source>
</reference>
<dbReference type="VEuPathDB" id="MicrosporidiaDB:H312_00066"/>
<protein>
    <submittedName>
        <fullName evidence="1">Uncharacterized protein</fullName>
    </submittedName>
</protein>
<evidence type="ECO:0000313" key="1">
    <source>
        <dbReference type="EMBL" id="KCZ82408.1"/>
    </source>
</evidence>
<dbReference type="EMBL" id="KK365130">
    <property type="protein sequence ID" value="KCZ82408.1"/>
    <property type="molecule type" value="Genomic_DNA"/>
</dbReference>
<sequence length="177" mass="21232">MAFSNFKNKQNVSLFLRYLRNGEVLPRKPHMMNSSSKKEDNYINKLRRRIELSNTEESISNDFKTRSKYDYNVPNTNMTVRRDLIHLTNLEENIFYFVEQFRETVTLTGWDSQTALSVLHSIIADNIRKQIITIKDCDLALEHILKLKYKKELTFYYNDFWKNYIKKTFTRSKIIAI</sequence>
<organism evidence="1 2">
    <name type="scientific">Anncaliia algerae PRA339</name>
    <dbReference type="NCBI Taxonomy" id="1288291"/>
    <lineage>
        <taxon>Eukaryota</taxon>
        <taxon>Fungi</taxon>
        <taxon>Fungi incertae sedis</taxon>
        <taxon>Microsporidia</taxon>
        <taxon>Tubulinosematoidea</taxon>
        <taxon>Tubulinosematidae</taxon>
        <taxon>Anncaliia</taxon>
    </lineage>
</organism>
<name>A0A059F531_9MICR</name>
<dbReference type="HOGENOM" id="CLU_1517508_0_0_1"/>
<reference evidence="2" key="1">
    <citation type="submission" date="2013-02" db="EMBL/GenBank/DDBJ databases">
        <authorList>
            <consortium name="The Broad Institute Genome Sequencing Platform"/>
            <person name="Cuomo C."/>
            <person name="Becnel J."/>
            <person name="Sanscrainte N."/>
            <person name="Walker B."/>
            <person name="Young S.K."/>
            <person name="Zeng Q."/>
            <person name="Gargeya S."/>
            <person name="Fitzgerald M."/>
            <person name="Haas B."/>
            <person name="Abouelleil A."/>
            <person name="Alvarado L."/>
            <person name="Arachchi H.M."/>
            <person name="Berlin A.M."/>
            <person name="Chapman S.B."/>
            <person name="Dewar J."/>
            <person name="Goldberg J."/>
            <person name="Griggs A."/>
            <person name="Gujja S."/>
            <person name="Hansen M."/>
            <person name="Howarth C."/>
            <person name="Imamovic A."/>
            <person name="Larimer J."/>
            <person name="McCowan C."/>
            <person name="Murphy C."/>
            <person name="Neiman D."/>
            <person name="Pearson M."/>
            <person name="Priest M."/>
            <person name="Roberts A."/>
            <person name="Saif S."/>
            <person name="Shea T."/>
            <person name="Sisk P."/>
            <person name="Sykes S."/>
            <person name="Wortman J."/>
            <person name="Nusbaum C."/>
            <person name="Birren B."/>
        </authorList>
    </citation>
    <scope>NUCLEOTIDE SEQUENCE [LARGE SCALE GENOMIC DNA]</scope>
    <source>
        <strain evidence="2">PRA339</strain>
    </source>
</reference>